<evidence type="ECO:0000256" key="3">
    <source>
        <dbReference type="SAM" id="Phobius"/>
    </source>
</evidence>
<evidence type="ECO:0000256" key="1">
    <source>
        <dbReference type="ARBA" id="ARBA00023172"/>
    </source>
</evidence>
<keyword evidence="5" id="KW-1185">Reference proteome</keyword>
<sequence length="1646" mass="181446">MVWTSAPQTGNERSRALARAATQLIPDRAVTTETRDRRAIYLKEFDAWLTEAMDLSVDVLLAEKPADPEKISECLVQYGRALFTAGKSYQKYSETINAVGTARPLIKRQLTRAWDLAFAWLQDEPHSHHPALPASILLSMLSTALIWGWKREAALWAMGWSGIMRVGEMLMTRRSDLILPSDAAPGFTHILVKIHQPKTRGRGAKHQAARVDQEDLVRLIAGAFKDEAADALLWPLSASTLRKRFGAVLKEVGLPTRREGEQRPYELASLRAGGATWTVEASYNSSDIESSPSFPYQVPMGALRWNNGGRGLFSQMDPSVKVRSNVVQLRMLDVRYNRTKLRYRFMVNQTPSCSQRPSEDLLRLCCNASNETGRPGSFASLSCLPPVAWDPAPVRRAASSTTPRRRGSEAKAVYTASIVEVIARHLPFQQGLESLLEDMRLWTPNGQPVLMAGTLLRLRGGNLKVARACDSNGDASARLILREGEMLDLPEGSFFADSFCRAVFARAKQAIAQPWQTFADLLLEAAEEVLADPSLVQSSTTQTFSTSTVTTSTFSSSTSSSISSTSSTNTMSSTSSTRTTTSLNLTSTSSQTASTTTLTFSSTMSRSTTSSTQVQNTSTSTTGTSTTVAWCVRDDPAQRSQRDTWCPSGVDSETALPLYADVELSDSNGVLLVGVSSVQLSLNESSPLALRFPGSSGRLVLLSPQRSIFFIWAMSEIFSSWVGSWQELHQLFVAGDVLREWQTVLTMTTTSSTMTVTSTSATMTSTTQSASPFPLTQAASGVLLSALELAFSDPLEVFSRALALDLDKSNLAIAESWAARGLDASDLLSSWCQVPKLAPTQNLSDVFSALDPAALKVVDNTGFRPLHLVLEALDKGLPSWWNASYWADSAGGPEWEIPIPRTSTITRTTTSTVADLWAVLCPDVECLPPQDCGVDPSELECVAWSEPLQRFVPALGCTLVAEPGRQWPLLQSGHFELLCECEGWALHPAMAIAERRPELTPFPPQVTITTREYAVSWWDKVNRYNLRGLALVFTLAILAVLHLAVAAFAEVRWRIQARWVAMHAARTKGVQVEVKKLDDTEKDFIKRRLEEIRTEGEFSAAILAAEADATLLQTQGLQHNSVTTTSLDLRHAKDGLATLFQAHGLGDVEDDMVRPALSGQGPSTPTVSTSIVTTTLTKQTPSIAAVSPPNHSSARSQTLSLREAAHEEAFQPEAMILVKQPFRERAISYANAWLVDARQRCTRKTIWHACQKHHKIISLTDDSQTWTFSAPERAAVFHFSLWINSVCLALVLGGGIQRRPHKDPFCPGADHELRLASAGCLLQGSQLGEALLAALWAVPIAALLQTICRGRSFMHRTQDLSATARERAFTRHFLGPWPSMIMAPEEAKARLWNFLCGVLAVLCCCSCCPRPKRRRLVPLHWQPSLVPLCAVLVLLLTAWSVCYYTFFFSSSIYMYEVSRTDTPQLETVIPPDERAEVTAANSDGPLEARLILVPEMQRYLLLLVLSWLMNFLIVEPLLLVLHLFVGEPAVADVAGFTWNVLSVPVRWFWWLFGLCFPQQCQHQAWRFGKEVTDALQRCTNSIGLAVAKLKDRCTCCRSSAVAPLSPEDLQETIESEGEEERAGPKEGKEEKEMHQKKSAKKRRPKS</sequence>
<dbReference type="InterPro" id="IPR052504">
    <property type="entry name" value="Mucin_signaling_protection"/>
</dbReference>
<dbReference type="Proteomes" id="UP001642484">
    <property type="component" value="Unassembled WGS sequence"/>
</dbReference>
<feature type="transmembrane region" description="Helical" evidence="3">
    <location>
        <begin position="1424"/>
        <end position="1446"/>
    </location>
</feature>
<feature type="transmembrane region" description="Helical" evidence="3">
    <location>
        <begin position="1330"/>
        <end position="1348"/>
    </location>
</feature>
<feature type="compositionally biased region" description="Basic and acidic residues" evidence="2">
    <location>
        <begin position="1620"/>
        <end position="1635"/>
    </location>
</feature>
<dbReference type="SUPFAM" id="SSF56349">
    <property type="entry name" value="DNA breaking-rejoining enzymes"/>
    <property type="match status" value="1"/>
</dbReference>
<dbReference type="Gene3D" id="1.10.443.10">
    <property type="entry name" value="Intergrase catalytic core"/>
    <property type="match status" value="1"/>
</dbReference>
<feature type="compositionally biased region" description="Acidic residues" evidence="2">
    <location>
        <begin position="1608"/>
        <end position="1619"/>
    </location>
</feature>
<feature type="compositionally biased region" description="Basic residues" evidence="2">
    <location>
        <begin position="1636"/>
        <end position="1646"/>
    </location>
</feature>
<gene>
    <name evidence="4" type="ORF">CCMP2556_LOCUS37231</name>
</gene>
<keyword evidence="3" id="KW-0812">Transmembrane</keyword>
<evidence type="ECO:0000256" key="2">
    <source>
        <dbReference type="SAM" id="MobiDB-lite"/>
    </source>
</evidence>
<organism evidence="4 5">
    <name type="scientific">Durusdinium trenchii</name>
    <dbReference type="NCBI Taxonomy" id="1381693"/>
    <lineage>
        <taxon>Eukaryota</taxon>
        <taxon>Sar</taxon>
        <taxon>Alveolata</taxon>
        <taxon>Dinophyceae</taxon>
        <taxon>Suessiales</taxon>
        <taxon>Symbiodiniaceae</taxon>
        <taxon>Durusdinium</taxon>
    </lineage>
</organism>
<name>A0ABP0PKC3_9DINO</name>
<feature type="transmembrane region" description="Helical" evidence="3">
    <location>
        <begin position="1275"/>
        <end position="1296"/>
    </location>
</feature>
<protein>
    <submittedName>
        <fullName evidence="4">Uncharacterized protein</fullName>
    </submittedName>
</protein>
<feature type="region of interest" description="Disordered" evidence="2">
    <location>
        <begin position="550"/>
        <end position="623"/>
    </location>
</feature>
<feature type="transmembrane region" description="Helical" evidence="3">
    <location>
        <begin position="1391"/>
        <end position="1412"/>
    </location>
</feature>
<feature type="transmembrane region" description="Helical" evidence="3">
    <location>
        <begin position="1536"/>
        <end position="1556"/>
    </location>
</feature>
<dbReference type="InterPro" id="IPR011010">
    <property type="entry name" value="DNA_brk_join_enz"/>
</dbReference>
<reference evidence="4 5" key="1">
    <citation type="submission" date="2024-02" db="EMBL/GenBank/DDBJ databases">
        <authorList>
            <person name="Chen Y."/>
            <person name="Shah S."/>
            <person name="Dougan E. K."/>
            <person name="Thang M."/>
            <person name="Chan C."/>
        </authorList>
    </citation>
    <scope>NUCLEOTIDE SEQUENCE [LARGE SCALE GENOMIC DNA]</scope>
</reference>
<dbReference type="PANTHER" id="PTHR24041">
    <property type="entry name" value="MUCIN"/>
    <property type="match status" value="1"/>
</dbReference>
<proteinExistence type="predicted"/>
<keyword evidence="3" id="KW-1133">Transmembrane helix</keyword>
<comment type="caution">
    <text evidence="4">The sequence shown here is derived from an EMBL/GenBank/DDBJ whole genome shotgun (WGS) entry which is preliminary data.</text>
</comment>
<dbReference type="EMBL" id="CAXAMN010023151">
    <property type="protein sequence ID" value="CAK9075602.1"/>
    <property type="molecule type" value="Genomic_DNA"/>
</dbReference>
<keyword evidence="3" id="KW-0472">Membrane</keyword>
<feature type="transmembrane region" description="Helical" evidence="3">
    <location>
        <begin position="1499"/>
        <end position="1524"/>
    </location>
</feature>
<dbReference type="PANTHER" id="PTHR24041:SF30">
    <property type="entry name" value="MUCIN-3A"/>
    <property type="match status" value="1"/>
</dbReference>
<feature type="region of interest" description="Disordered" evidence="2">
    <location>
        <begin position="1606"/>
        <end position="1646"/>
    </location>
</feature>
<evidence type="ECO:0000313" key="5">
    <source>
        <dbReference type="Proteomes" id="UP001642484"/>
    </source>
</evidence>
<feature type="transmembrane region" description="Helical" evidence="3">
    <location>
        <begin position="1029"/>
        <end position="1049"/>
    </location>
</feature>
<evidence type="ECO:0000313" key="4">
    <source>
        <dbReference type="EMBL" id="CAK9075602.1"/>
    </source>
</evidence>
<keyword evidence="1" id="KW-0233">DNA recombination</keyword>
<dbReference type="InterPro" id="IPR013762">
    <property type="entry name" value="Integrase-like_cat_sf"/>
</dbReference>
<accession>A0ABP0PKC3</accession>